<evidence type="ECO:0000313" key="4">
    <source>
        <dbReference type="EMBL" id="SHO65937.1"/>
    </source>
</evidence>
<name>A0A1M7ZM32_9HYPH</name>
<dbReference type="InterPro" id="IPR000835">
    <property type="entry name" value="HTH_MarR-typ"/>
</dbReference>
<dbReference type="SUPFAM" id="SSF55729">
    <property type="entry name" value="Acyl-CoA N-acyltransferases (Nat)"/>
    <property type="match status" value="1"/>
</dbReference>
<dbReference type="SMART" id="SM00347">
    <property type="entry name" value="HTH_MARR"/>
    <property type="match status" value="1"/>
</dbReference>
<dbReference type="OrthoDB" id="273614at2"/>
<dbReference type="GO" id="GO:0003700">
    <property type="term" value="F:DNA-binding transcription factor activity"/>
    <property type="evidence" value="ECO:0007669"/>
    <property type="project" value="InterPro"/>
</dbReference>
<dbReference type="Gene3D" id="3.40.630.30">
    <property type="match status" value="1"/>
</dbReference>
<evidence type="ECO:0000313" key="5">
    <source>
        <dbReference type="Proteomes" id="UP000186406"/>
    </source>
</evidence>
<dbReference type="SUPFAM" id="SSF46785">
    <property type="entry name" value="Winged helix' DNA-binding domain"/>
    <property type="match status" value="1"/>
</dbReference>
<keyword evidence="1 4" id="KW-0808">Transferase</keyword>
<dbReference type="CDD" id="cd04301">
    <property type="entry name" value="NAT_SF"/>
    <property type="match status" value="1"/>
</dbReference>
<dbReference type="Proteomes" id="UP000186406">
    <property type="component" value="Unassembled WGS sequence"/>
</dbReference>
<gene>
    <name evidence="4" type="ORF">SAMN02745172_02586</name>
</gene>
<accession>A0A1M7ZM32</accession>
<dbReference type="RefSeq" id="WP_073629343.1">
    <property type="nucleotide sequence ID" value="NZ_FRXO01000005.1"/>
</dbReference>
<dbReference type="STRING" id="1123029.SAMN02745172_02586"/>
<dbReference type="InterPro" id="IPR050769">
    <property type="entry name" value="NAT_camello-type"/>
</dbReference>
<feature type="domain" description="HTH marR-type" evidence="2">
    <location>
        <begin position="3"/>
        <end position="142"/>
    </location>
</feature>
<dbReference type="InterPro" id="IPR036390">
    <property type="entry name" value="WH_DNA-bd_sf"/>
</dbReference>
<dbReference type="AlphaFoldDB" id="A0A1M7ZM32"/>
<dbReference type="Gene3D" id="1.10.10.10">
    <property type="entry name" value="Winged helix-like DNA-binding domain superfamily/Winged helix DNA-binding domain"/>
    <property type="match status" value="1"/>
</dbReference>
<dbReference type="Pfam" id="PF00583">
    <property type="entry name" value="Acetyltransf_1"/>
    <property type="match status" value="1"/>
</dbReference>
<evidence type="ECO:0000259" key="2">
    <source>
        <dbReference type="PROSITE" id="PS50995"/>
    </source>
</evidence>
<dbReference type="PROSITE" id="PS51186">
    <property type="entry name" value="GNAT"/>
    <property type="match status" value="1"/>
</dbReference>
<dbReference type="Pfam" id="PF12802">
    <property type="entry name" value="MarR_2"/>
    <property type="match status" value="1"/>
</dbReference>
<evidence type="ECO:0000259" key="3">
    <source>
        <dbReference type="PROSITE" id="PS51186"/>
    </source>
</evidence>
<proteinExistence type="predicted"/>
<dbReference type="InterPro" id="IPR036388">
    <property type="entry name" value="WH-like_DNA-bd_sf"/>
</dbReference>
<evidence type="ECO:0000256" key="1">
    <source>
        <dbReference type="ARBA" id="ARBA00022679"/>
    </source>
</evidence>
<keyword evidence="5" id="KW-1185">Reference proteome</keyword>
<organism evidence="4 5">
    <name type="scientific">Pseudoxanthobacter soli DSM 19599</name>
    <dbReference type="NCBI Taxonomy" id="1123029"/>
    <lineage>
        <taxon>Bacteria</taxon>
        <taxon>Pseudomonadati</taxon>
        <taxon>Pseudomonadota</taxon>
        <taxon>Alphaproteobacteria</taxon>
        <taxon>Hyphomicrobiales</taxon>
        <taxon>Segnochrobactraceae</taxon>
        <taxon>Pseudoxanthobacter</taxon>
    </lineage>
</organism>
<protein>
    <submittedName>
        <fullName evidence="4">Transcriptional regulator, MarR family with acetyltransferase activity</fullName>
    </submittedName>
</protein>
<dbReference type="InterPro" id="IPR000182">
    <property type="entry name" value="GNAT_dom"/>
</dbReference>
<reference evidence="4 5" key="1">
    <citation type="submission" date="2016-12" db="EMBL/GenBank/DDBJ databases">
        <authorList>
            <person name="Song W.-J."/>
            <person name="Kurnit D.M."/>
        </authorList>
    </citation>
    <scope>NUCLEOTIDE SEQUENCE [LARGE SCALE GENOMIC DNA]</scope>
    <source>
        <strain evidence="4 5">DSM 19599</strain>
    </source>
</reference>
<dbReference type="PROSITE" id="PS50995">
    <property type="entry name" value="HTH_MARR_2"/>
    <property type="match status" value="1"/>
</dbReference>
<dbReference type="PANTHER" id="PTHR13947">
    <property type="entry name" value="GNAT FAMILY N-ACETYLTRANSFERASE"/>
    <property type="match status" value="1"/>
</dbReference>
<dbReference type="GO" id="GO:0008080">
    <property type="term" value="F:N-acetyltransferase activity"/>
    <property type="evidence" value="ECO:0007669"/>
    <property type="project" value="InterPro"/>
</dbReference>
<feature type="domain" description="N-acetyltransferase" evidence="3">
    <location>
        <begin position="164"/>
        <end position="311"/>
    </location>
</feature>
<dbReference type="InterPro" id="IPR016181">
    <property type="entry name" value="Acyl_CoA_acyltransferase"/>
</dbReference>
<sequence length="314" mass="33836">MGENVDVQAIRDASRRLVRALGFMRPTLAGTRYHASAVHAIIEIGRGRGITAAHLVALLDLDKSSVSRMIRKLIEAGEVAEAVSDRDARAKILTLTAKGRATLAEIDDVATRQVVRATGPLDDPTRRDISAGLAAYAEALENERAGRAAAQATVEIGRGYRPGLVGRCAAMHAAYYSRTARFGAVFEAKVAAGLAEFVTRLDRPRNAIWTAIHGSEIVGTIAIDGEDLGRDAAHLRWFIVGDGLRGHGIGRRLIGEAVAFCDKAGFGETELWTFAGLDAARHLYESAGFVLVEESPGSQWGTEVLEQRYVRPRP</sequence>
<dbReference type="PANTHER" id="PTHR13947:SF37">
    <property type="entry name" value="LD18367P"/>
    <property type="match status" value="1"/>
</dbReference>
<dbReference type="EMBL" id="FRXO01000005">
    <property type="protein sequence ID" value="SHO65937.1"/>
    <property type="molecule type" value="Genomic_DNA"/>
</dbReference>